<keyword evidence="1" id="KW-0472">Membrane</keyword>
<sequence length="260" mass="29028">MGKDSRKLIGWIFIILGIISIAYFISLNFFGGAVSFAFVWLITGILSVGFGLDRLNPNLSVLDKTSHKLSIALLVVVILGMIILAVLEGIIIHSANKYDNNVPDYAIILGAGLQGKEMSKSLLYRMKEGLTFAESNPEVKIIVSGGQGKGEDITEASAMKQYLLNHGINESMIIVEDKSTNTAENFKFSKDKLKGIDNRDDIKLTVITNGFHMFRSKMLGERCGFEIYRQPADTYEPMIPNFYLREAFALIKSYFFDKVM</sequence>
<dbReference type="Proteomes" id="UP000184526">
    <property type="component" value="Unassembled WGS sequence"/>
</dbReference>
<dbReference type="InterPro" id="IPR051599">
    <property type="entry name" value="Cell_Envelope_Assoc"/>
</dbReference>
<organism evidence="3 4">
    <name type="scientific">Clostridium collagenovorans DSM 3089</name>
    <dbReference type="NCBI Taxonomy" id="1121306"/>
    <lineage>
        <taxon>Bacteria</taxon>
        <taxon>Bacillati</taxon>
        <taxon>Bacillota</taxon>
        <taxon>Clostridia</taxon>
        <taxon>Eubacteriales</taxon>
        <taxon>Clostridiaceae</taxon>
        <taxon>Clostridium</taxon>
    </lineage>
</organism>
<dbReference type="AlphaFoldDB" id="A0A1M5WUS8"/>
<feature type="domain" description="DUF218" evidence="2">
    <location>
        <begin position="104"/>
        <end position="237"/>
    </location>
</feature>
<protein>
    <submittedName>
        <fullName evidence="3">Uncharacterized SAM-binding protein YcdF, DUF218 family</fullName>
    </submittedName>
</protein>
<dbReference type="OrthoDB" id="9782395at2"/>
<feature type="transmembrane region" description="Helical" evidence="1">
    <location>
        <begin position="7"/>
        <end position="25"/>
    </location>
</feature>
<proteinExistence type="predicted"/>
<evidence type="ECO:0000256" key="1">
    <source>
        <dbReference type="SAM" id="Phobius"/>
    </source>
</evidence>
<keyword evidence="4" id="KW-1185">Reference proteome</keyword>
<keyword evidence="1" id="KW-0812">Transmembrane</keyword>
<keyword evidence="1" id="KW-1133">Transmembrane helix</keyword>
<dbReference type="InterPro" id="IPR003848">
    <property type="entry name" value="DUF218"/>
</dbReference>
<name>A0A1M5WUS8_9CLOT</name>
<accession>A0A1M5WUS8</accession>
<dbReference type="Pfam" id="PF02698">
    <property type="entry name" value="DUF218"/>
    <property type="match status" value="1"/>
</dbReference>
<dbReference type="PANTHER" id="PTHR30336">
    <property type="entry name" value="INNER MEMBRANE PROTEIN, PROBABLE PERMEASE"/>
    <property type="match status" value="1"/>
</dbReference>
<feature type="transmembrane region" description="Helical" evidence="1">
    <location>
        <begin position="71"/>
        <end position="92"/>
    </location>
</feature>
<dbReference type="CDD" id="cd06259">
    <property type="entry name" value="YdcF-like"/>
    <property type="match status" value="1"/>
</dbReference>
<evidence type="ECO:0000259" key="2">
    <source>
        <dbReference type="Pfam" id="PF02698"/>
    </source>
</evidence>
<evidence type="ECO:0000313" key="4">
    <source>
        <dbReference type="Proteomes" id="UP000184526"/>
    </source>
</evidence>
<dbReference type="RefSeq" id="WP_072831747.1">
    <property type="nucleotide sequence ID" value="NZ_FQXP01000006.1"/>
</dbReference>
<dbReference type="Gene3D" id="3.40.50.620">
    <property type="entry name" value="HUPs"/>
    <property type="match status" value="1"/>
</dbReference>
<dbReference type="GO" id="GO:0005886">
    <property type="term" value="C:plasma membrane"/>
    <property type="evidence" value="ECO:0007669"/>
    <property type="project" value="TreeGrafter"/>
</dbReference>
<gene>
    <name evidence="3" type="ORF">SAMN02745196_01862</name>
</gene>
<dbReference type="InterPro" id="IPR014729">
    <property type="entry name" value="Rossmann-like_a/b/a_fold"/>
</dbReference>
<evidence type="ECO:0000313" key="3">
    <source>
        <dbReference type="EMBL" id="SHH90864.1"/>
    </source>
</evidence>
<reference evidence="3 4" key="1">
    <citation type="submission" date="2016-11" db="EMBL/GenBank/DDBJ databases">
        <authorList>
            <person name="Jaros S."/>
            <person name="Januszkiewicz K."/>
            <person name="Wedrychowicz H."/>
        </authorList>
    </citation>
    <scope>NUCLEOTIDE SEQUENCE [LARGE SCALE GENOMIC DNA]</scope>
    <source>
        <strain evidence="3 4">DSM 3089</strain>
    </source>
</reference>
<feature type="transmembrane region" description="Helical" evidence="1">
    <location>
        <begin position="31"/>
        <end position="50"/>
    </location>
</feature>
<dbReference type="GO" id="GO:0043164">
    <property type="term" value="P:Gram-negative-bacterium-type cell wall biogenesis"/>
    <property type="evidence" value="ECO:0007669"/>
    <property type="project" value="TreeGrafter"/>
</dbReference>
<dbReference type="PANTHER" id="PTHR30336:SF4">
    <property type="entry name" value="ENVELOPE BIOGENESIS FACTOR ELYC"/>
    <property type="match status" value="1"/>
</dbReference>
<dbReference type="EMBL" id="FQXP01000006">
    <property type="protein sequence ID" value="SHH90864.1"/>
    <property type="molecule type" value="Genomic_DNA"/>
</dbReference>
<dbReference type="GO" id="GO:0000270">
    <property type="term" value="P:peptidoglycan metabolic process"/>
    <property type="evidence" value="ECO:0007669"/>
    <property type="project" value="TreeGrafter"/>
</dbReference>